<feature type="domain" description="G-protein coupled receptors family 1 profile" evidence="6">
    <location>
        <begin position="47"/>
        <end position="310"/>
    </location>
</feature>
<dbReference type="OrthoDB" id="10011262at2759"/>
<accession>A0A3S1BLK7</accession>
<keyword evidence="8" id="KW-1185">Reference proteome</keyword>
<dbReference type="PRINTS" id="PR00237">
    <property type="entry name" value="GPCRRHODOPSN"/>
</dbReference>
<dbReference type="EMBL" id="RQTK01000137">
    <property type="protein sequence ID" value="RUS86500.1"/>
    <property type="molecule type" value="Genomic_DNA"/>
</dbReference>
<keyword evidence="2 5" id="KW-0812">Transmembrane</keyword>
<dbReference type="InterPro" id="IPR052954">
    <property type="entry name" value="GPCR-Ligand_Int"/>
</dbReference>
<dbReference type="Gene3D" id="1.20.1070.10">
    <property type="entry name" value="Rhodopsin 7-helix transmembrane proteins"/>
    <property type="match status" value="1"/>
</dbReference>
<feature type="transmembrane region" description="Helical" evidence="5">
    <location>
        <begin position="249"/>
        <end position="270"/>
    </location>
</feature>
<feature type="transmembrane region" description="Helical" evidence="5">
    <location>
        <begin position="148"/>
        <end position="168"/>
    </location>
</feature>
<evidence type="ECO:0000313" key="8">
    <source>
        <dbReference type="Proteomes" id="UP000271974"/>
    </source>
</evidence>
<organism evidence="7 8">
    <name type="scientific">Elysia chlorotica</name>
    <name type="common">Eastern emerald elysia</name>
    <name type="synonym">Sea slug</name>
    <dbReference type="NCBI Taxonomy" id="188477"/>
    <lineage>
        <taxon>Eukaryota</taxon>
        <taxon>Metazoa</taxon>
        <taxon>Spiralia</taxon>
        <taxon>Lophotrochozoa</taxon>
        <taxon>Mollusca</taxon>
        <taxon>Gastropoda</taxon>
        <taxon>Heterobranchia</taxon>
        <taxon>Euthyneura</taxon>
        <taxon>Panpulmonata</taxon>
        <taxon>Sacoglossa</taxon>
        <taxon>Placobranchoidea</taxon>
        <taxon>Plakobranchidae</taxon>
        <taxon>Elysia</taxon>
    </lineage>
</organism>
<feature type="transmembrane region" description="Helical" evidence="5">
    <location>
        <begin position="35"/>
        <end position="55"/>
    </location>
</feature>
<evidence type="ECO:0000256" key="2">
    <source>
        <dbReference type="ARBA" id="ARBA00022692"/>
    </source>
</evidence>
<dbReference type="GO" id="GO:0004930">
    <property type="term" value="F:G protein-coupled receptor activity"/>
    <property type="evidence" value="ECO:0007669"/>
    <property type="project" value="InterPro"/>
</dbReference>
<evidence type="ECO:0000259" key="6">
    <source>
        <dbReference type="PROSITE" id="PS50262"/>
    </source>
</evidence>
<dbReference type="SUPFAM" id="SSF81321">
    <property type="entry name" value="Family A G protein-coupled receptor-like"/>
    <property type="match status" value="1"/>
</dbReference>
<evidence type="ECO:0000256" key="4">
    <source>
        <dbReference type="ARBA" id="ARBA00023136"/>
    </source>
</evidence>
<dbReference type="Proteomes" id="UP000271974">
    <property type="component" value="Unassembled WGS sequence"/>
</dbReference>
<dbReference type="STRING" id="188477.A0A3S1BLK7"/>
<gene>
    <name evidence="7" type="ORF">EGW08_005750</name>
</gene>
<dbReference type="CDD" id="cd14978">
    <property type="entry name" value="7tmA_FMRFamide_R-like"/>
    <property type="match status" value="1"/>
</dbReference>
<dbReference type="GO" id="GO:0016020">
    <property type="term" value="C:membrane"/>
    <property type="evidence" value="ECO:0007669"/>
    <property type="project" value="UniProtKB-SubCell"/>
</dbReference>
<sequence length="339" mass="37399">MDRTATGSAGGGDNVTVASSVPVSLQTTRLVVKSFLTPIVVTIGLFGNLLNILVLFQVRCVSTSTNVYLLVLSLADSVYLLMNIPLSQLSCSKPGLPLAVYKFNPYGRAISNFSGNVAVWVTVVFTVERYLAVCHPIHGKVWCTVHRAKLASLAATVLVFVNTLPTLFELEVVSAGIPMCVETSMARRPSYLIGYSWWYVTVFAFIPLIFLAIFNTVLIRALIVAGRKRQQLALINTGGASQTAEQNKVTLLLVTIVMIFFVCQLPWTAIYLYKNLGPRPSASGIIRLKIAGNVCNLLALVNASVNFYLYSCFSKRFRRTLAKLVFCWRRRRNMSPTNV</sequence>
<dbReference type="InterPro" id="IPR017452">
    <property type="entry name" value="GPCR_Rhodpsn_7TM"/>
</dbReference>
<feature type="transmembrane region" description="Helical" evidence="5">
    <location>
        <begin position="67"/>
        <end position="86"/>
    </location>
</feature>
<reference evidence="7 8" key="1">
    <citation type="submission" date="2019-01" db="EMBL/GenBank/DDBJ databases">
        <title>A draft genome assembly of the solar-powered sea slug Elysia chlorotica.</title>
        <authorList>
            <person name="Cai H."/>
            <person name="Li Q."/>
            <person name="Fang X."/>
            <person name="Li J."/>
            <person name="Curtis N.E."/>
            <person name="Altenburger A."/>
            <person name="Shibata T."/>
            <person name="Feng M."/>
            <person name="Maeda T."/>
            <person name="Schwartz J.A."/>
            <person name="Shigenobu S."/>
            <person name="Lundholm N."/>
            <person name="Nishiyama T."/>
            <person name="Yang H."/>
            <person name="Hasebe M."/>
            <person name="Li S."/>
            <person name="Pierce S.K."/>
            <person name="Wang J."/>
        </authorList>
    </citation>
    <scope>NUCLEOTIDE SEQUENCE [LARGE SCALE GENOMIC DNA]</scope>
    <source>
        <strain evidence="7">EC2010</strain>
        <tissue evidence="7">Whole organism of an adult</tissue>
    </source>
</reference>
<proteinExistence type="predicted"/>
<dbReference type="PANTHER" id="PTHR46641">
    <property type="entry name" value="FMRFAMIDE RECEPTOR-RELATED"/>
    <property type="match status" value="1"/>
</dbReference>
<dbReference type="AlphaFoldDB" id="A0A3S1BLK7"/>
<comment type="caution">
    <text evidence="7">The sequence shown here is derived from an EMBL/GenBank/DDBJ whole genome shotgun (WGS) entry which is preliminary data.</text>
</comment>
<dbReference type="Pfam" id="PF00001">
    <property type="entry name" value="7tm_1"/>
    <property type="match status" value="1"/>
</dbReference>
<evidence type="ECO:0000256" key="1">
    <source>
        <dbReference type="ARBA" id="ARBA00004370"/>
    </source>
</evidence>
<evidence type="ECO:0000256" key="3">
    <source>
        <dbReference type="ARBA" id="ARBA00022989"/>
    </source>
</evidence>
<dbReference type="SMART" id="SM01381">
    <property type="entry name" value="7TM_GPCR_Srsx"/>
    <property type="match status" value="1"/>
</dbReference>
<name>A0A3S1BLK7_ELYCH</name>
<feature type="transmembrane region" description="Helical" evidence="5">
    <location>
        <begin position="197"/>
        <end position="223"/>
    </location>
</feature>
<keyword evidence="3 5" id="KW-1133">Transmembrane helix</keyword>
<feature type="transmembrane region" description="Helical" evidence="5">
    <location>
        <begin position="106"/>
        <end position="127"/>
    </location>
</feature>
<dbReference type="PANTHER" id="PTHR46641:SF2">
    <property type="entry name" value="FMRFAMIDE RECEPTOR"/>
    <property type="match status" value="1"/>
</dbReference>
<dbReference type="PROSITE" id="PS50262">
    <property type="entry name" value="G_PROTEIN_RECEP_F1_2"/>
    <property type="match status" value="1"/>
</dbReference>
<evidence type="ECO:0000256" key="5">
    <source>
        <dbReference type="SAM" id="Phobius"/>
    </source>
</evidence>
<evidence type="ECO:0000313" key="7">
    <source>
        <dbReference type="EMBL" id="RUS86500.1"/>
    </source>
</evidence>
<keyword evidence="4 5" id="KW-0472">Membrane</keyword>
<comment type="subcellular location">
    <subcellularLocation>
        <location evidence="1">Membrane</location>
    </subcellularLocation>
</comment>
<protein>
    <recommendedName>
        <fullName evidence="6">G-protein coupled receptors family 1 profile domain-containing protein</fullName>
    </recommendedName>
</protein>
<dbReference type="InterPro" id="IPR000276">
    <property type="entry name" value="GPCR_Rhodpsn"/>
</dbReference>
<feature type="transmembrane region" description="Helical" evidence="5">
    <location>
        <begin position="290"/>
        <end position="310"/>
    </location>
</feature>